<dbReference type="Pfam" id="PF01204">
    <property type="entry name" value="Trehalase"/>
    <property type="match status" value="1"/>
</dbReference>
<comment type="catalytic activity">
    <reaction evidence="1 7">
        <text>alpha,alpha-trehalose + H2O = alpha-D-glucose + beta-D-glucose</text>
        <dbReference type="Rhea" id="RHEA:32675"/>
        <dbReference type="ChEBI" id="CHEBI:15377"/>
        <dbReference type="ChEBI" id="CHEBI:15903"/>
        <dbReference type="ChEBI" id="CHEBI:16551"/>
        <dbReference type="ChEBI" id="CHEBI:17925"/>
        <dbReference type="EC" id="3.2.1.28"/>
    </reaction>
</comment>
<accession>A0AAV8VD52</accession>
<organism evidence="9 10">
    <name type="scientific">Exocentrus adspersus</name>
    <dbReference type="NCBI Taxonomy" id="1586481"/>
    <lineage>
        <taxon>Eukaryota</taxon>
        <taxon>Metazoa</taxon>
        <taxon>Ecdysozoa</taxon>
        <taxon>Arthropoda</taxon>
        <taxon>Hexapoda</taxon>
        <taxon>Insecta</taxon>
        <taxon>Pterygota</taxon>
        <taxon>Neoptera</taxon>
        <taxon>Endopterygota</taxon>
        <taxon>Coleoptera</taxon>
        <taxon>Polyphaga</taxon>
        <taxon>Cucujiformia</taxon>
        <taxon>Chrysomeloidea</taxon>
        <taxon>Cerambycidae</taxon>
        <taxon>Lamiinae</taxon>
        <taxon>Acanthocinini</taxon>
        <taxon>Exocentrus</taxon>
    </lineage>
</organism>
<feature type="signal peptide" evidence="8">
    <location>
        <begin position="1"/>
        <end position="17"/>
    </location>
</feature>
<dbReference type="InterPro" id="IPR008928">
    <property type="entry name" value="6-hairpin_glycosidase_sf"/>
</dbReference>
<dbReference type="Proteomes" id="UP001159042">
    <property type="component" value="Unassembled WGS sequence"/>
</dbReference>
<dbReference type="EMBL" id="JANEYG010000142">
    <property type="protein sequence ID" value="KAJ8912205.1"/>
    <property type="molecule type" value="Genomic_DNA"/>
</dbReference>
<evidence type="ECO:0000313" key="10">
    <source>
        <dbReference type="Proteomes" id="UP001159042"/>
    </source>
</evidence>
<evidence type="ECO:0000256" key="2">
    <source>
        <dbReference type="ARBA" id="ARBA00005615"/>
    </source>
</evidence>
<dbReference type="PROSITE" id="PS00928">
    <property type="entry name" value="TREHALASE_2"/>
    <property type="match status" value="1"/>
</dbReference>
<keyword evidence="10" id="KW-1185">Reference proteome</keyword>
<dbReference type="PANTHER" id="PTHR23403:SF1">
    <property type="entry name" value="TREHALASE"/>
    <property type="match status" value="1"/>
</dbReference>
<protein>
    <recommendedName>
        <fullName evidence="4 7">Trehalase</fullName>
        <ecNumber evidence="3 7">3.2.1.28</ecNumber>
    </recommendedName>
    <alternativeName>
        <fullName evidence="7">Alpha-trehalose glucohydrolase</fullName>
    </alternativeName>
</protein>
<comment type="caution">
    <text evidence="9">The sequence shown here is derived from an EMBL/GenBank/DDBJ whole genome shotgun (WGS) entry which is preliminary data.</text>
</comment>
<keyword evidence="5 7" id="KW-0378">Hydrolase</keyword>
<dbReference type="GO" id="GO:0005993">
    <property type="term" value="P:trehalose catabolic process"/>
    <property type="evidence" value="ECO:0007669"/>
    <property type="project" value="TreeGrafter"/>
</dbReference>
<dbReference type="PROSITE" id="PS00927">
    <property type="entry name" value="TREHALASE_1"/>
    <property type="match status" value="1"/>
</dbReference>
<dbReference type="PANTHER" id="PTHR23403">
    <property type="entry name" value="TREHALASE"/>
    <property type="match status" value="1"/>
</dbReference>
<evidence type="ECO:0000256" key="6">
    <source>
        <dbReference type="ARBA" id="ARBA00023295"/>
    </source>
</evidence>
<evidence type="ECO:0000256" key="1">
    <source>
        <dbReference type="ARBA" id="ARBA00001576"/>
    </source>
</evidence>
<dbReference type="GO" id="GO:0004555">
    <property type="term" value="F:alpha,alpha-trehalase activity"/>
    <property type="evidence" value="ECO:0007669"/>
    <property type="project" value="UniProtKB-EC"/>
</dbReference>
<evidence type="ECO:0000256" key="7">
    <source>
        <dbReference type="RuleBase" id="RU361180"/>
    </source>
</evidence>
<dbReference type="InterPro" id="IPR018232">
    <property type="entry name" value="Glyco_hydro_37_CS"/>
</dbReference>
<comment type="similarity">
    <text evidence="2 7">Belongs to the glycosyl hydrolase 37 family.</text>
</comment>
<sequence>MKRFTVILVTLLSYADARLRSLQSCESLVYCQGELLDTVQRAELFKDSKSFVDMSQVHPANITLANFKNLMNNTNNNPTKEEVKKFVEENFISEGELDEWTPPDYTSSPQFLRSIDDIVVRDFARTLVSIWPQLGRKVKSEVSKEPDRYSLIPLPNGFIVPGGRFQEIYYWDSYWIIKGLLLSEMTQTAKGMLENFLSLIERFGFIPNGSRVYYLNRSQPPLLSLMVGLYIENTNDISWLRQYIDVVEEELRWWLSNRVIDVERDGVKYSLAHYASESGTPRPESYSQDVKTCLAYDDLADKESCYRNLKSAAESGWDFSTRWIFDQQGGTNSNLTGIQTNRVIPVDLNSYLCKAFRVTAQLYSLVGNEEKSKEWLEKASSWQKSIELVLYDKEDGIWHDYDLVLLQPRKLFFPSNFAPLYCECFDTTFKEEYGLKAAQYLTNQGILDFQGGIPTSLEHSGEQWDMPNAWPPLQEIIILGLKNSGNPEAVKLSKTFANKWINANIRGYNSKKEMFEKYDAIKSGEYGDGGEYVVQSGFGWTNGVALSLINNYYVKSVKYTRHKR</sequence>
<evidence type="ECO:0000256" key="4">
    <source>
        <dbReference type="ARBA" id="ARBA00019905"/>
    </source>
</evidence>
<evidence type="ECO:0000256" key="3">
    <source>
        <dbReference type="ARBA" id="ARBA00012757"/>
    </source>
</evidence>
<dbReference type="PRINTS" id="PR00744">
    <property type="entry name" value="GLHYDRLASE37"/>
</dbReference>
<keyword evidence="6 7" id="KW-0326">Glycosidase</keyword>
<gene>
    <name evidence="9" type="ORF">NQ315_003809</name>
</gene>
<keyword evidence="8" id="KW-0732">Signal</keyword>
<evidence type="ECO:0000256" key="8">
    <source>
        <dbReference type="SAM" id="SignalP"/>
    </source>
</evidence>
<name>A0AAV8VD52_9CUCU</name>
<dbReference type="InterPro" id="IPR001661">
    <property type="entry name" value="Glyco_hydro_37"/>
</dbReference>
<reference evidence="9 10" key="1">
    <citation type="journal article" date="2023" name="Insect Mol. Biol.">
        <title>Genome sequencing provides insights into the evolution of gene families encoding plant cell wall-degrading enzymes in longhorned beetles.</title>
        <authorList>
            <person name="Shin N.R."/>
            <person name="Okamura Y."/>
            <person name="Kirsch R."/>
            <person name="Pauchet Y."/>
        </authorList>
    </citation>
    <scope>NUCLEOTIDE SEQUENCE [LARGE SCALE GENOMIC DNA]</scope>
    <source>
        <strain evidence="9">EAD_L_NR</strain>
    </source>
</reference>
<dbReference type="AlphaFoldDB" id="A0AAV8VD52"/>
<evidence type="ECO:0000313" key="9">
    <source>
        <dbReference type="EMBL" id="KAJ8912205.1"/>
    </source>
</evidence>
<dbReference type="SUPFAM" id="SSF48208">
    <property type="entry name" value="Six-hairpin glycosidases"/>
    <property type="match status" value="1"/>
</dbReference>
<dbReference type="EC" id="3.2.1.28" evidence="3 7"/>
<evidence type="ECO:0000256" key="5">
    <source>
        <dbReference type="ARBA" id="ARBA00022801"/>
    </source>
</evidence>
<feature type="chain" id="PRO_5043933735" description="Trehalase" evidence="8">
    <location>
        <begin position="18"/>
        <end position="564"/>
    </location>
</feature>
<dbReference type="Gene3D" id="1.50.10.10">
    <property type="match status" value="1"/>
</dbReference>
<dbReference type="InterPro" id="IPR012341">
    <property type="entry name" value="6hp_glycosidase-like_sf"/>
</dbReference>
<proteinExistence type="inferred from homology"/>